<evidence type="ECO:0000313" key="2">
    <source>
        <dbReference type="EMBL" id="PJE58134.1"/>
    </source>
</evidence>
<feature type="transmembrane region" description="Helical" evidence="1">
    <location>
        <begin position="87"/>
        <end position="109"/>
    </location>
</feature>
<feature type="transmembrane region" description="Helical" evidence="1">
    <location>
        <begin position="21"/>
        <end position="40"/>
    </location>
</feature>
<name>A0A2M8KE01_9BACT</name>
<dbReference type="EMBL" id="PFDW01000051">
    <property type="protein sequence ID" value="PJE58134.1"/>
    <property type="molecule type" value="Genomic_DNA"/>
</dbReference>
<reference evidence="3" key="1">
    <citation type="submission" date="2017-09" db="EMBL/GenBank/DDBJ databases">
        <title>Depth-based differentiation of microbial function through sediment-hosted aquifers and enrichment of novel symbionts in the deep terrestrial subsurface.</title>
        <authorList>
            <person name="Probst A.J."/>
            <person name="Ladd B."/>
            <person name="Jarett J.K."/>
            <person name="Geller-Mcgrath D.E."/>
            <person name="Sieber C.M.K."/>
            <person name="Emerson J.B."/>
            <person name="Anantharaman K."/>
            <person name="Thomas B.C."/>
            <person name="Malmstrom R."/>
            <person name="Stieglmeier M."/>
            <person name="Klingl A."/>
            <person name="Woyke T."/>
            <person name="Ryan C.M."/>
            <person name="Banfield J.F."/>
        </authorList>
    </citation>
    <scope>NUCLEOTIDE SEQUENCE [LARGE SCALE GENOMIC DNA]</scope>
</reference>
<dbReference type="AlphaFoldDB" id="A0A2M8KE01"/>
<accession>A0A2M8KE01</accession>
<proteinExistence type="predicted"/>
<protein>
    <submittedName>
        <fullName evidence="2">Uncharacterized protein</fullName>
    </submittedName>
</protein>
<evidence type="ECO:0000256" key="1">
    <source>
        <dbReference type="SAM" id="Phobius"/>
    </source>
</evidence>
<evidence type="ECO:0000313" key="3">
    <source>
        <dbReference type="Proteomes" id="UP000231450"/>
    </source>
</evidence>
<keyword evidence="1" id="KW-1133">Transmembrane helix</keyword>
<organism evidence="2 3">
    <name type="scientific">Candidatus Portnoybacteria bacterium CG10_big_fil_rev_8_21_14_0_10_36_7</name>
    <dbReference type="NCBI Taxonomy" id="1974812"/>
    <lineage>
        <taxon>Bacteria</taxon>
        <taxon>Candidatus Portnoyibacteriota</taxon>
    </lineage>
</organism>
<keyword evidence="1" id="KW-0472">Membrane</keyword>
<dbReference type="Proteomes" id="UP000231450">
    <property type="component" value="Unassembled WGS sequence"/>
</dbReference>
<gene>
    <name evidence="2" type="ORF">COU81_02420</name>
</gene>
<sequence length="113" mass="13268">MKTIISKLKQIGDARCLKSDWAIFGYYFLISAILTFPQIIHISSFMPSYGDSWQFLWNFWWVKEAVIHLHTNPFVSNYIFWPTGDSLLFHTLSLANSIPAIFFAVFFWLDSHI</sequence>
<keyword evidence="1" id="KW-0812">Transmembrane</keyword>
<comment type="caution">
    <text evidence="2">The sequence shown here is derived from an EMBL/GenBank/DDBJ whole genome shotgun (WGS) entry which is preliminary data.</text>
</comment>